<dbReference type="EMBL" id="MFJL01000033">
    <property type="protein sequence ID" value="OGG13942.1"/>
    <property type="molecule type" value="Genomic_DNA"/>
</dbReference>
<dbReference type="Gene3D" id="3.20.20.70">
    <property type="entry name" value="Aldolase class I"/>
    <property type="match status" value="1"/>
</dbReference>
<reference evidence="1 2" key="1">
    <citation type="journal article" date="2016" name="Nat. Commun.">
        <title>Thousands of microbial genomes shed light on interconnected biogeochemical processes in an aquifer system.</title>
        <authorList>
            <person name="Anantharaman K."/>
            <person name="Brown C.T."/>
            <person name="Hug L.A."/>
            <person name="Sharon I."/>
            <person name="Castelle C.J."/>
            <person name="Probst A.J."/>
            <person name="Thomas B.C."/>
            <person name="Singh A."/>
            <person name="Wilkins M.J."/>
            <person name="Karaoz U."/>
            <person name="Brodie E.L."/>
            <person name="Williams K.H."/>
            <person name="Hubbard S.S."/>
            <person name="Banfield J.F."/>
        </authorList>
    </citation>
    <scope>NUCLEOTIDE SEQUENCE [LARGE SCALE GENOMIC DNA]</scope>
</reference>
<dbReference type="AlphaFoldDB" id="A0A1F5ZPB4"/>
<organism evidence="1 2">
    <name type="scientific">Candidatus Gottesmanbacteria bacterium RIFCSPHIGHO2_02_FULL_39_11</name>
    <dbReference type="NCBI Taxonomy" id="1798382"/>
    <lineage>
        <taxon>Bacteria</taxon>
        <taxon>Candidatus Gottesmaniibacteriota</taxon>
    </lineage>
</organism>
<name>A0A1F5ZPB4_9BACT</name>
<evidence type="ECO:0000313" key="1">
    <source>
        <dbReference type="EMBL" id="OGG13942.1"/>
    </source>
</evidence>
<accession>A0A1F5ZPB4</accession>
<sequence>MNIQYRPLRRDPRDYHKPFDLAIDQTQINQAVREVIALANSSLDMERFLREQTNIPAILGGNTHPPHEFDRCYYSQTFKIVRANGDIRPCFIRVTEPDFILGNIITDRPDTIALNTLYVGAAQKPDCDAHGCRQCHVNHLFQEGLRGTIFPSALSEVKEDPMY</sequence>
<gene>
    <name evidence="1" type="ORF">A3D77_03500</name>
</gene>
<comment type="caution">
    <text evidence="1">The sequence shown here is derived from an EMBL/GenBank/DDBJ whole genome shotgun (WGS) entry which is preliminary data.</text>
</comment>
<dbReference type="InterPro" id="IPR013785">
    <property type="entry name" value="Aldolase_TIM"/>
</dbReference>
<dbReference type="InterPro" id="IPR058240">
    <property type="entry name" value="rSAM_sf"/>
</dbReference>
<dbReference type="SUPFAM" id="SSF102114">
    <property type="entry name" value="Radical SAM enzymes"/>
    <property type="match status" value="1"/>
</dbReference>
<protein>
    <submittedName>
        <fullName evidence="1">Uncharacterized protein</fullName>
    </submittedName>
</protein>
<proteinExistence type="predicted"/>
<evidence type="ECO:0000313" key="2">
    <source>
        <dbReference type="Proteomes" id="UP000176923"/>
    </source>
</evidence>
<dbReference type="Proteomes" id="UP000176923">
    <property type="component" value="Unassembled WGS sequence"/>
</dbReference>